<sequence length="700" mass="80406">MQDHLQRATWIWYPDDYEIWLHQKVSVLRQFRGYICPPSWRLDAAYTSVKFRKTFDLTEPELLTLSVQGEFVLLMDGSMTPIPYKKTPITSVHIPAGRHELTVNVYNDREIPAMYASGATCGTDGTWEVTALNGKWVPVASWTFHHIEQPPAAFPFSYETRQPAAVTNIDGGVIVDFGRETFGTVSFLEASGQGGIHLYYGESLEEAMAGEGAETFDTLAVNSAEPLDRTTSVTRAFRYIQIKTDPGISYAQIEHRYEYLPMERRGEFRCSDPRLNEIWEMSAHTLHINMREFLYDGMKRDRWVWSGDANLGFLINNYSFFEQDVAKRTMIALRGKEPVEIHINTIMDYTLYWFLSVHDYYLYTGDLAFVRSCYPKLVSLMEFCLNRRNEAGMLEGYPEDWVFIDWAPMERRGELAAEQLLFCRSLEAAALFAGEVGDSEGEARYGKLTGRLRETIYRLFWDDEQGGLIHGRYEGELNRQLLKYPNIFATRFHYLDEGQREAVREKVLKNDAVQKINTPFMRFYELDALCLLGEHDYVFQEVREYWGGMLDLGATTFWEEYDPAIPAERQYDMYGDKFRKSLCHAWGAAPIYLIGKYMLGVKPTEPGYSRYQVEPKLCGLEWIEGKVPTPDGEIAVYMDAWRIRVTANDSGIGVLKFKCAGRPIVNAGELTAVGGDEYELLLTSPSYEYEIELGRGDVHA</sequence>
<feature type="domain" description="Alpha-L-rhamnosidase C-terminal" evidence="2">
    <location>
        <begin position="600"/>
        <end position="636"/>
    </location>
</feature>
<dbReference type="SUPFAM" id="SSF48208">
    <property type="entry name" value="Six-hairpin glycosidases"/>
    <property type="match status" value="1"/>
</dbReference>
<organism evidence="4 5">
    <name type="scientific">Paenibacillus nasutitermitis</name>
    <dbReference type="NCBI Taxonomy" id="1652958"/>
    <lineage>
        <taxon>Bacteria</taxon>
        <taxon>Bacillati</taxon>
        <taxon>Bacillota</taxon>
        <taxon>Bacilli</taxon>
        <taxon>Bacillales</taxon>
        <taxon>Paenibacillaceae</taxon>
        <taxon>Paenibacillus</taxon>
    </lineage>
</organism>
<protein>
    <submittedName>
        <fullName evidence="4">Alpha-rhamnosidase</fullName>
    </submittedName>
</protein>
<dbReference type="GO" id="GO:0005975">
    <property type="term" value="P:carbohydrate metabolic process"/>
    <property type="evidence" value="ECO:0007669"/>
    <property type="project" value="InterPro"/>
</dbReference>
<feature type="domain" description="Alpha-L-rhamnosidase six-hairpin glycosidase" evidence="1">
    <location>
        <begin position="264"/>
        <end position="597"/>
    </location>
</feature>
<evidence type="ECO:0000259" key="1">
    <source>
        <dbReference type="Pfam" id="PF17389"/>
    </source>
</evidence>
<keyword evidence="5" id="KW-1185">Reference proteome</keyword>
<proteinExistence type="predicted"/>
<name>A0A916ZA40_9BACL</name>
<dbReference type="PANTHER" id="PTHR34987:SF6">
    <property type="entry name" value="ALPHA-L-RHAMNOSIDASE SIX-HAIRPIN GLYCOSIDASE DOMAIN-CONTAINING PROTEIN"/>
    <property type="match status" value="1"/>
</dbReference>
<dbReference type="Pfam" id="PF21209">
    <property type="entry name" value="Bac_rhamnosid-like_N"/>
    <property type="match status" value="1"/>
</dbReference>
<dbReference type="InterPro" id="IPR012341">
    <property type="entry name" value="6hp_glycosidase-like_sf"/>
</dbReference>
<dbReference type="InterPro" id="IPR035398">
    <property type="entry name" value="Bac_rhamnosid_C"/>
</dbReference>
<dbReference type="RefSeq" id="WP_188995230.1">
    <property type="nucleotide sequence ID" value="NZ_BMHP01000003.1"/>
</dbReference>
<comment type="caution">
    <text evidence="4">The sequence shown here is derived from an EMBL/GenBank/DDBJ whole genome shotgun (WGS) entry which is preliminary data.</text>
</comment>
<evidence type="ECO:0000313" key="5">
    <source>
        <dbReference type="Proteomes" id="UP000612456"/>
    </source>
</evidence>
<dbReference type="Proteomes" id="UP000612456">
    <property type="component" value="Unassembled WGS sequence"/>
</dbReference>
<dbReference type="PANTHER" id="PTHR34987">
    <property type="entry name" value="C, PUTATIVE (AFU_ORTHOLOGUE AFUA_3G02880)-RELATED"/>
    <property type="match status" value="1"/>
</dbReference>
<evidence type="ECO:0000313" key="4">
    <source>
        <dbReference type="EMBL" id="GGD82352.1"/>
    </source>
</evidence>
<evidence type="ECO:0000259" key="3">
    <source>
        <dbReference type="Pfam" id="PF21209"/>
    </source>
</evidence>
<dbReference type="InterPro" id="IPR008928">
    <property type="entry name" value="6-hairpin_glycosidase_sf"/>
</dbReference>
<dbReference type="InterPro" id="IPR048932">
    <property type="entry name" value="Rhamnosid-like_N_bacteroidetes"/>
</dbReference>
<accession>A0A916ZA40</accession>
<dbReference type="Pfam" id="PF17390">
    <property type="entry name" value="Bac_rhamnosid_C"/>
    <property type="match status" value="1"/>
</dbReference>
<feature type="domain" description="Alpha-rhamnosidase-like N-terminal" evidence="3">
    <location>
        <begin position="49"/>
        <end position="242"/>
    </location>
</feature>
<dbReference type="EMBL" id="BMHP01000003">
    <property type="protein sequence ID" value="GGD82352.1"/>
    <property type="molecule type" value="Genomic_DNA"/>
</dbReference>
<reference evidence="4" key="2">
    <citation type="submission" date="2020-09" db="EMBL/GenBank/DDBJ databases">
        <authorList>
            <person name="Sun Q."/>
            <person name="Zhou Y."/>
        </authorList>
    </citation>
    <scope>NUCLEOTIDE SEQUENCE</scope>
    <source>
        <strain evidence="4">CGMCC 1.15178</strain>
    </source>
</reference>
<dbReference type="InterPro" id="IPR035396">
    <property type="entry name" value="Bac_rhamnosid6H"/>
</dbReference>
<dbReference type="Gene3D" id="2.60.120.260">
    <property type="entry name" value="Galactose-binding domain-like"/>
    <property type="match status" value="2"/>
</dbReference>
<gene>
    <name evidence="4" type="ORF">GCM10010911_45580</name>
</gene>
<reference evidence="4" key="1">
    <citation type="journal article" date="2014" name="Int. J. Syst. Evol. Microbiol.">
        <title>Complete genome sequence of Corynebacterium casei LMG S-19264T (=DSM 44701T), isolated from a smear-ripened cheese.</title>
        <authorList>
            <consortium name="US DOE Joint Genome Institute (JGI-PGF)"/>
            <person name="Walter F."/>
            <person name="Albersmeier A."/>
            <person name="Kalinowski J."/>
            <person name="Ruckert C."/>
        </authorList>
    </citation>
    <scope>NUCLEOTIDE SEQUENCE</scope>
    <source>
        <strain evidence="4">CGMCC 1.15178</strain>
    </source>
</reference>
<dbReference type="Pfam" id="PF17389">
    <property type="entry name" value="Bac_rhamnosid6H"/>
    <property type="match status" value="1"/>
</dbReference>
<dbReference type="Gene3D" id="1.50.10.10">
    <property type="match status" value="1"/>
</dbReference>
<dbReference type="AlphaFoldDB" id="A0A916ZA40"/>
<evidence type="ECO:0000259" key="2">
    <source>
        <dbReference type="Pfam" id="PF17390"/>
    </source>
</evidence>
<dbReference type="Gene3D" id="2.60.420.10">
    <property type="entry name" value="Maltose phosphorylase, domain 3"/>
    <property type="match status" value="1"/>
</dbReference>